<proteinExistence type="predicted"/>
<keyword evidence="2" id="KW-1185">Reference proteome</keyword>
<evidence type="ECO:0000313" key="2">
    <source>
        <dbReference type="Proteomes" id="UP000829447"/>
    </source>
</evidence>
<comment type="caution">
    <text evidence="1">The sequence shown here is derived from an EMBL/GenBank/DDBJ whole genome shotgun (WGS) entry which is preliminary data.</text>
</comment>
<sequence length="90" mass="9700">MHESDITHFLGYTTISGVQPRPLSVQYGGGPCNHGDGDVDVSRNPFSLQTNRKRVARCCWLCGVADSEPRKGAPGITTSAARFTPPRSVL</sequence>
<accession>A0ACC5XDS9</accession>
<reference evidence="1 2" key="1">
    <citation type="journal article" date="2022" name="bioRxiv">
        <title>An ancient truncated duplication of the anti-Mullerian hormone receptor type 2 gene is a potential conserved master sex determinant in the Pangasiidae catfish family.</title>
        <authorList>
            <person name="Wen M."/>
            <person name="Pan Q."/>
            <person name="Jouanno E."/>
            <person name="Montfort J."/>
            <person name="Zahm M."/>
            <person name="Cabau C."/>
            <person name="Klopp C."/>
            <person name="Iampietro C."/>
            <person name="Roques C."/>
            <person name="Bouchez O."/>
            <person name="Castinel A."/>
            <person name="Donnadieu C."/>
            <person name="Parrinello H."/>
            <person name="Poncet C."/>
            <person name="Belmonte E."/>
            <person name="Gautier V."/>
            <person name="Avarre J.-C."/>
            <person name="Dugue R."/>
            <person name="Gustiano R."/>
            <person name="Ha T.T.T."/>
            <person name="Campet M."/>
            <person name="Sriphairoj K."/>
            <person name="Ribolli J."/>
            <person name="de Almeida F.L."/>
            <person name="Desvignes T."/>
            <person name="Postlethwait J.H."/>
            <person name="Bucao C.F."/>
            <person name="Robinson-Rechavi M."/>
            <person name="Bobe J."/>
            <person name="Herpin A."/>
            <person name="Guiguen Y."/>
        </authorList>
    </citation>
    <scope>NUCLEOTIDE SEQUENCE [LARGE SCALE GENOMIC DNA]</scope>
    <source>
        <strain evidence="1">YG-Dec2019</strain>
    </source>
</reference>
<name>A0ACC5XDS9_PANGG</name>
<dbReference type="EMBL" id="CM040472">
    <property type="protein sequence ID" value="MCI4389513.1"/>
    <property type="molecule type" value="Genomic_DNA"/>
</dbReference>
<organism evidence="1 2">
    <name type="scientific">Pangasianodon gigas</name>
    <name type="common">Mekong giant catfish</name>
    <name type="synonym">Pangasius gigas</name>
    <dbReference type="NCBI Taxonomy" id="30993"/>
    <lineage>
        <taxon>Eukaryota</taxon>
        <taxon>Metazoa</taxon>
        <taxon>Chordata</taxon>
        <taxon>Craniata</taxon>
        <taxon>Vertebrata</taxon>
        <taxon>Euteleostomi</taxon>
        <taxon>Actinopterygii</taxon>
        <taxon>Neopterygii</taxon>
        <taxon>Teleostei</taxon>
        <taxon>Ostariophysi</taxon>
        <taxon>Siluriformes</taxon>
        <taxon>Pangasiidae</taxon>
        <taxon>Pangasianodon</taxon>
    </lineage>
</organism>
<protein>
    <submittedName>
        <fullName evidence="1">Uncharacterized protein</fullName>
    </submittedName>
</protein>
<dbReference type="Proteomes" id="UP000829447">
    <property type="component" value="Linkage Group LG19"/>
</dbReference>
<evidence type="ECO:0000313" key="1">
    <source>
        <dbReference type="EMBL" id="MCI4389513.1"/>
    </source>
</evidence>
<gene>
    <name evidence="1" type="ORF">PGIGA_G00098990</name>
</gene>